<accession>A0A8X6S929</accession>
<organism evidence="1 2">
    <name type="scientific">Trichonephila clavipes</name>
    <name type="common">Golden silk orbweaver</name>
    <name type="synonym">Nephila clavipes</name>
    <dbReference type="NCBI Taxonomy" id="2585209"/>
    <lineage>
        <taxon>Eukaryota</taxon>
        <taxon>Metazoa</taxon>
        <taxon>Ecdysozoa</taxon>
        <taxon>Arthropoda</taxon>
        <taxon>Chelicerata</taxon>
        <taxon>Arachnida</taxon>
        <taxon>Araneae</taxon>
        <taxon>Araneomorphae</taxon>
        <taxon>Entelegynae</taxon>
        <taxon>Araneoidea</taxon>
        <taxon>Nephilidae</taxon>
        <taxon>Trichonephila</taxon>
    </lineage>
</organism>
<keyword evidence="2" id="KW-1185">Reference proteome</keyword>
<evidence type="ECO:0000313" key="1">
    <source>
        <dbReference type="EMBL" id="GFY05067.1"/>
    </source>
</evidence>
<protein>
    <submittedName>
        <fullName evidence="1">Uncharacterized protein</fullName>
    </submittedName>
</protein>
<dbReference type="Proteomes" id="UP000887159">
    <property type="component" value="Unassembled WGS sequence"/>
</dbReference>
<dbReference type="AlphaFoldDB" id="A0A8X6S929"/>
<comment type="caution">
    <text evidence="1">The sequence shown here is derived from an EMBL/GenBank/DDBJ whole genome shotgun (WGS) entry which is preliminary data.</text>
</comment>
<name>A0A8X6S929_TRICX</name>
<dbReference type="EMBL" id="BMAU01021248">
    <property type="protein sequence ID" value="GFY05067.1"/>
    <property type="molecule type" value="Genomic_DNA"/>
</dbReference>
<sequence>MFFEALYPGVGNTVFSYHELLHLEPCSESLDPHLKNLTKIPADTLLGRLPLMNHRLVHHCFKMVGFVINPKPLADCASFFPRYSKKRKIIIITAP</sequence>
<gene>
    <name evidence="1" type="ORF">TNCV_561991</name>
</gene>
<reference evidence="1" key="1">
    <citation type="submission" date="2020-08" db="EMBL/GenBank/DDBJ databases">
        <title>Multicomponent nature underlies the extraordinary mechanical properties of spider dragline silk.</title>
        <authorList>
            <person name="Kono N."/>
            <person name="Nakamura H."/>
            <person name="Mori M."/>
            <person name="Yoshida Y."/>
            <person name="Ohtoshi R."/>
            <person name="Malay A.D."/>
            <person name="Moran D.A.P."/>
            <person name="Tomita M."/>
            <person name="Numata K."/>
            <person name="Arakawa K."/>
        </authorList>
    </citation>
    <scope>NUCLEOTIDE SEQUENCE</scope>
</reference>
<proteinExistence type="predicted"/>
<evidence type="ECO:0000313" key="2">
    <source>
        <dbReference type="Proteomes" id="UP000887159"/>
    </source>
</evidence>